<keyword evidence="1" id="KW-0507">mRNA processing</keyword>
<keyword evidence="2" id="KW-0479">Metal-binding</keyword>
<keyword evidence="2" id="KW-0862">Zinc</keyword>
<evidence type="ECO:0000256" key="1">
    <source>
        <dbReference type="ARBA" id="ARBA00022664"/>
    </source>
</evidence>
<accession>A0A8H5C5E6</accession>
<dbReference type="AlphaFoldDB" id="A0A8H5C5E6"/>
<protein>
    <recommendedName>
        <fullName evidence="3">CCHC-type domain-containing protein</fullName>
    </recommendedName>
</protein>
<dbReference type="Gene3D" id="4.10.60.10">
    <property type="entry name" value="Zinc finger, CCHC-type"/>
    <property type="match status" value="1"/>
</dbReference>
<feature type="domain" description="CCHC-type" evidence="3">
    <location>
        <begin position="12"/>
        <end position="26"/>
    </location>
</feature>
<dbReference type="SMART" id="SM00343">
    <property type="entry name" value="ZnF_C2HC"/>
    <property type="match status" value="1"/>
</dbReference>
<gene>
    <name evidence="4" type="ORF">D9758_017571</name>
</gene>
<dbReference type="SUPFAM" id="SSF57756">
    <property type="entry name" value="Retrovirus zinc finger-like domains"/>
    <property type="match status" value="1"/>
</dbReference>
<keyword evidence="5" id="KW-1185">Reference proteome</keyword>
<dbReference type="EMBL" id="JAACJM010000259">
    <property type="protein sequence ID" value="KAF5334463.1"/>
    <property type="molecule type" value="Genomic_DNA"/>
</dbReference>
<dbReference type="Pfam" id="PF00098">
    <property type="entry name" value="zf-CCHC"/>
    <property type="match status" value="1"/>
</dbReference>
<dbReference type="GO" id="GO:0006397">
    <property type="term" value="P:mRNA processing"/>
    <property type="evidence" value="ECO:0007669"/>
    <property type="project" value="UniProtKB-KW"/>
</dbReference>
<sequence>MKETDSGKLGACFACRQTGHMSNECPTFPKPSSQNVPGTFSPCAVRTAEIATTSSPPVTVAQTSSSRDVIKDISDMVNKVKGLEGEDKEQAAILSKGHYVQIGFLNRSSAISSVGVEQYTGQLKNNRYSMLYPSSERIFPSELRMSAITRNRQVPSITLKTELIGKVTSRKIDANALIDSSAEGIIINSRFAQEKSTYPPSYQKPVPSMKRRWFRKHHGMGTKIHHSESPYLFPR</sequence>
<proteinExistence type="predicted"/>
<reference evidence="4 5" key="1">
    <citation type="journal article" date="2020" name="ISME J.">
        <title>Uncovering the hidden diversity of litter-decomposition mechanisms in mushroom-forming fungi.</title>
        <authorList>
            <person name="Floudas D."/>
            <person name="Bentzer J."/>
            <person name="Ahren D."/>
            <person name="Johansson T."/>
            <person name="Persson P."/>
            <person name="Tunlid A."/>
        </authorList>
    </citation>
    <scope>NUCLEOTIDE SEQUENCE [LARGE SCALE GENOMIC DNA]</scope>
    <source>
        <strain evidence="4 5">CBS 291.85</strain>
    </source>
</reference>
<evidence type="ECO:0000259" key="3">
    <source>
        <dbReference type="PROSITE" id="PS50158"/>
    </source>
</evidence>
<dbReference type="GO" id="GO:0003676">
    <property type="term" value="F:nucleic acid binding"/>
    <property type="evidence" value="ECO:0007669"/>
    <property type="project" value="InterPro"/>
</dbReference>
<evidence type="ECO:0000313" key="5">
    <source>
        <dbReference type="Proteomes" id="UP000559256"/>
    </source>
</evidence>
<name>A0A8H5C5E6_9AGAR</name>
<organism evidence="4 5">
    <name type="scientific">Tetrapyrgos nigripes</name>
    <dbReference type="NCBI Taxonomy" id="182062"/>
    <lineage>
        <taxon>Eukaryota</taxon>
        <taxon>Fungi</taxon>
        <taxon>Dikarya</taxon>
        <taxon>Basidiomycota</taxon>
        <taxon>Agaricomycotina</taxon>
        <taxon>Agaricomycetes</taxon>
        <taxon>Agaricomycetidae</taxon>
        <taxon>Agaricales</taxon>
        <taxon>Marasmiineae</taxon>
        <taxon>Marasmiaceae</taxon>
        <taxon>Tetrapyrgos</taxon>
    </lineage>
</organism>
<keyword evidence="2" id="KW-0863">Zinc-finger</keyword>
<dbReference type="InterPro" id="IPR036875">
    <property type="entry name" value="Znf_CCHC_sf"/>
</dbReference>
<dbReference type="OrthoDB" id="3154091at2759"/>
<evidence type="ECO:0000313" key="4">
    <source>
        <dbReference type="EMBL" id="KAF5334463.1"/>
    </source>
</evidence>
<dbReference type="Proteomes" id="UP000559256">
    <property type="component" value="Unassembled WGS sequence"/>
</dbReference>
<comment type="caution">
    <text evidence="4">The sequence shown here is derived from an EMBL/GenBank/DDBJ whole genome shotgun (WGS) entry which is preliminary data.</text>
</comment>
<dbReference type="InterPro" id="IPR001878">
    <property type="entry name" value="Znf_CCHC"/>
</dbReference>
<dbReference type="GO" id="GO:0008270">
    <property type="term" value="F:zinc ion binding"/>
    <property type="evidence" value="ECO:0007669"/>
    <property type="project" value="UniProtKB-KW"/>
</dbReference>
<dbReference type="PROSITE" id="PS50158">
    <property type="entry name" value="ZF_CCHC"/>
    <property type="match status" value="1"/>
</dbReference>
<evidence type="ECO:0000256" key="2">
    <source>
        <dbReference type="PROSITE-ProRule" id="PRU00047"/>
    </source>
</evidence>